<dbReference type="EMBL" id="QNVU01000005">
    <property type="protein sequence ID" value="REC52053.1"/>
    <property type="molecule type" value="Genomic_DNA"/>
</dbReference>
<name>A0A3D9BET5_9FLAO</name>
<organism evidence="1 2">
    <name type="scientific">Candidatus Chryseobacterium massiliense</name>
    <dbReference type="NCBI Taxonomy" id="204089"/>
    <lineage>
        <taxon>Bacteria</taxon>
        <taxon>Pseudomonadati</taxon>
        <taxon>Bacteroidota</taxon>
        <taxon>Flavobacteriia</taxon>
        <taxon>Flavobacteriales</taxon>
        <taxon>Weeksellaceae</taxon>
        <taxon>Chryseobacterium group</taxon>
        <taxon>Chryseobacterium</taxon>
    </lineage>
</organism>
<sequence length="180" mass="20941">MKKIFIISLVSLLLNCNNKEEFKKETLGVVTFEVPDNWKKKDIKGIDSKIISFITSNSDTIYFEYGAYNNPFNESKIIINDSLIYKALKKNSIVENIVFSNNKELDNSQGIFLDNYYYYDTISGHIAKVMLPKKSKRGQMGLYFENIDGKKNNFSIYTLRPLKEVDSLNFFKLKRSIQIK</sequence>
<dbReference type="RefSeq" id="WP_116096827.1">
    <property type="nucleotide sequence ID" value="NZ_QNVU01000005.1"/>
</dbReference>
<protein>
    <submittedName>
        <fullName evidence="1">Uncharacterized protein</fullName>
    </submittedName>
</protein>
<gene>
    <name evidence="1" type="ORF">DRF68_03700</name>
</gene>
<comment type="caution">
    <text evidence="1">The sequence shown here is derived from an EMBL/GenBank/DDBJ whole genome shotgun (WGS) entry which is preliminary data.</text>
</comment>
<reference evidence="1 2" key="1">
    <citation type="journal article" date="2004" name="Emerg. Infect. Dis.">
        <title>Amoebae-resisting bacteria isolated from human nasal swabs by amoebal coculture.</title>
        <authorList>
            <person name="Greub G."/>
            <person name="La Scola B."/>
            <person name="Raoult D."/>
        </authorList>
    </citation>
    <scope>NUCLEOTIDE SEQUENCE [LARGE SCALE GENOMIC DNA]</scope>
    <source>
        <strain evidence="1 2">CCUG 51329</strain>
    </source>
</reference>
<dbReference type="Proteomes" id="UP000256924">
    <property type="component" value="Unassembled WGS sequence"/>
</dbReference>
<accession>A0A3D9BET5</accession>
<evidence type="ECO:0000313" key="1">
    <source>
        <dbReference type="EMBL" id="REC52053.1"/>
    </source>
</evidence>
<keyword evidence="2" id="KW-1185">Reference proteome</keyword>
<proteinExistence type="predicted"/>
<evidence type="ECO:0000313" key="2">
    <source>
        <dbReference type="Proteomes" id="UP000256924"/>
    </source>
</evidence>
<dbReference type="AlphaFoldDB" id="A0A3D9BET5"/>